<comment type="caution">
    <text evidence="2">The sequence shown here is derived from an EMBL/GenBank/DDBJ whole genome shotgun (WGS) entry which is preliminary data.</text>
</comment>
<name>A0A2P6M674_9GAMM</name>
<dbReference type="Proteomes" id="UP000241736">
    <property type="component" value="Unassembled WGS sequence"/>
</dbReference>
<feature type="region of interest" description="Disordered" evidence="1">
    <location>
        <begin position="19"/>
        <end position="44"/>
    </location>
</feature>
<keyword evidence="3" id="KW-1185">Reference proteome</keyword>
<evidence type="ECO:0000313" key="2">
    <source>
        <dbReference type="EMBL" id="PRH81507.1"/>
    </source>
</evidence>
<protein>
    <submittedName>
        <fullName evidence="2">Uncharacterized protein</fullName>
    </submittedName>
</protein>
<evidence type="ECO:0000256" key="1">
    <source>
        <dbReference type="SAM" id="MobiDB-lite"/>
    </source>
</evidence>
<dbReference type="EMBL" id="PVLF01000022">
    <property type="protein sequence ID" value="PRH81507.1"/>
    <property type="molecule type" value="Genomic_DNA"/>
</dbReference>
<gene>
    <name evidence="2" type="ORF">C6N40_11865</name>
</gene>
<proteinExistence type="predicted"/>
<organism evidence="2 3">
    <name type="scientific">Arenimonas caeni</name>
    <dbReference type="NCBI Taxonomy" id="2058085"/>
    <lineage>
        <taxon>Bacteria</taxon>
        <taxon>Pseudomonadati</taxon>
        <taxon>Pseudomonadota</taxon>
        <taxon>Gammaproteobacteria</taxon>
        <taxon>Lysobacterales</taxon>
        <taxon>Lysobacteraceae</taxon>
        <taxon>Arenimonas</taxon>
    </lineage>
</organism>
<sequence>MANGWTPERRARQAELIRRWRPWEQSTGPRSDAGKARASRNGWKGGVRPALRELARILRGDG</sequence>
<accession>A0A2P6M674</accession>
<dbReference type="AlphaFoldDB" id="A0A2P6M674"/>
<reference evidence="2 3" key="1">
    <citation type="submission" date="2018-03" db="EMBL/GenBank/DDBJ databases">
        <title>Arenimonas caeni sp. nov., isolated from activated sludge.</title>
        <authorList>
            <person name="Liu H."/>
        </authorList>
    </citation>
    <scope>NUCLEOTIDE SEQUENCE [LARGE SCALE GENOMIC DNA]</scope>
    <source>
        <strain evidence="3">z29</strain>
    </source>
</reference>
<evidence type="ECO:0000313" key="3">
    <source>
        <dbReference type="Proteomes" id="UP000241736"/>
    </source>
</evidence>
<dbReference type="OrthoDB" id="6064724at2"/>